<keyword evidence="3" id="KW-0808">Transferase</keyword>
<accession>A0A2T0AQD2</accession>
<dbReference type="PANTHER" id="PTHR33841">
    <property type="entry name" value="DNA METHYLTRANSFERASE YEEA-RELATED"/>
    <property type="match status" value="1"/>
</dbReference>
<keyword evidence="7" id="KW-1185">Reference proteome</keyword>
<dbReference type="InterPro" id="IPR050953">
    <property type="entry name" value="N4_N6_ade-DNA_methylase"/>
</dbReference>
<keyword evidence="2" id="KW-0489">Methyltransferase</keyword>
<dbReference type="PANTHER" id="PTHR33841:SF1">
    <property type="entry name" value="DNA METHYLTRANSFERASE A"/>
    <property type="match status" value="1"/>
</dbReference>
<evidence type="ECO:0000256" key="2">
    <source>
        <dbReference type="ARBA" id="ARBA00022603"/>
    </source>
</evidence>
<dbReference type="SUPFAM" id="SSF53335">
    <property type="entry name" value="S-adenosyl-L-methionine-dependent methyltransferases"/>
    <property type="match status" value="1"/>
</dbReference>
<comment type="caution">
    <text evidence="6">The sequence shown here is derived from an EMBL/GenBank/DDBJ whole genome shotgun (WGS) entry which is preliminary data.</text>
</comment>
<evidence type="ECO:0000256" key="3">
    <source>
        <dbReference type="ARBA" id="ARBA00022679"/>
    </source>
</evidence>
<dbReference type="EMBL" id="PVXM01000043">
    <property type="protein sequence ID" value="PRR71263.1"/>
    <property type="molecule type" value="Genomic_DNA"/>
</dbReference>
<dbReference type="GO" id="GO:0009007">
    <property type="term" value="F:site-specific DNA-methyltransferase (adenine-specific) activity"/>
    <property type="evidence" value="ECO:0007669"/>
    <property type="project" value="UniProtKB-EC"/>
</dbReference>
<dbReference type="InterPro" id="IPR029063">
    <property type="entry name" value="SAM-dependent_MTases_sf"/>
</dbReference>
<evidence type="ECO:0000256" key="5">
    <source>
        <dbReference type="SAM" id="MobiDB-lite"/>
    </source>
</evidence>
<comment type="catalytic activity">
    <reaction evidence="4">
        <text>a 2'-deoxyadenosine in DNA + S-adenosyl-L-methionine = an N(6)-methyl-2'-deoxyadenosine in DNA + S-adenosyl-L-homocysteine + H(+)</text>
        <dbReference type="Rhea" id="RHEA:15197"/>
        <dbReference type="Rhea" id="RHEA-COMP:12418"/>
        <dbReference type="Rhea" id="RHEA-COMP:12419"/>
        <dbReference type="ChEBI" id="CHEBI:15378"/>
        <dbReference type="ChEBI" id="CHEBI:57856"/>
        <dbReference type="ChEBI" id="CHEBI:59789"/>
        <dbReference type="ChEBI" id="CHEBI:90615"/>
        <dbReference type="ChEBI" id="CHEBI:90616"/>
        <dbReference type="EC" id="2.1.1.72"/>
    </reaction>
</comment>
<dbReference type="EC" id="2.1.1.72" evidence="1"/>
<dbReference type="RefSeq" id="WP_106005644.1">
    <property type="nucleotide sequence ID" value="NZ_CP136419.1"/>
</dbReference>
<name>A0A2T0AQD2_9FIRM</name>
<evidence type="ECO:0000313" key="7">
    <source>
        <dbReference type="Proteomes" id="UP000238415"/>
    </source>
</evidence>
<proteinExistence type="predicted"/>
<protein>
    <recommendedName>
        <fullName evidence="1">site-specific DNA-methyltransferase (adenine-specific)</fullName>
        <ecNumber evidence="1">2.1.1.72</ecNumber>
    </recommendedName>
</protein>
<feature type="region of interest" description="Disordered" evidence="5">
    <location>
        <begin position="218"/>
        <end position="256"/>
    </location>
</feature>
<dbReference type="GO" id="GO:0032259">
    <property type="term" value="P:methylation"/>
    <property type="evidence" value="ECO:0007669"/>
    <property type="project" value="UniProtKB-KW"/>
</dbReference>
<evidence type="ECO:0000313" key="6">
    <source>
        <dbReference type="EMBL" id="PRR71263.1"/>
    </source>
</evidence>
<organism evidence="6 7">
    <name type="scientific">Neomoorella humiferrea</name>
    <dbReference type="NCBI Taxonomy" id="676965"/>
    <lineage>
        <taxon>Bacteria</taxon>
        <taxon>Bacillati</taxon>
        <taxon>Bacillota</taxon>
        <taxon>Clostridia</taxon>
        <taxon>Neomoorellales</taxon>
        <taxon>Neomoorellaceae</taxon>
        <taxon>Neomoorella</taxon>
    </lineage>
</organism>
<sequence>MREGVEEALKILANGFLAHPANKDLRQRLQEGKLTPLEYYRQLLRLIYRLLFLMVAEERGLIGARYDPEKSRIYNEFYSVSRLRKLAEGYSSGARRYCDLWLGLLTTFRLFAREELACRLGMGVLDGDLFSAQAIPDLEGTHLANIDFLQAIRHLSLYREGRNLRRVNYAALDVEELGSVYESLLDYHPVVTAGPEGRLQFELLSGTERKSWFLLHPPGTGQRADKKRRRPGYCRTVGEGNNQGRKGKSFAVFKGG</sequence>
<evidence type="ECO:0000256" key="1">
    <source>
        <dbReference type="ARBA" id="ARBA00011900"/>
    </source>
</evidence>
<evidence type="ECO:0000256" key="4">
    <source>
        <dbReference type="ARBA" id="ARBA00047942"/>
    </source>
</evidence>
<gene>
    <name evidence="6" type="ORF">MOHU_16890</name>
</gene>
<reference evidence="6 7" key="1">
    <citation type="submission" date="2018-03" db="EMBL/GenBank/DDBJ databases">
        <title>Genome sequence of Moorella humiferrea DSM 23265.</title>
        <authorList>
            <person name="Poehlein A."/>
            <person name="Daniel R."/>
        </authorList>
    </citation>
    <scope>NUCLEOTIDE SEQUENCE [LARGE SCALE GENOMIC DNA]</scope>
    <source>
        <strain evidence="6 7">DSM 23265</strain>
    </source>
</reference>
<dbReference type="OrthoDB" id="4280289at2"/>
<dbReference type="AlphaFoldDB" id="A0A2T0AQD2"/>
<dbReference type="Proteomes" id="UP000238415">
    <property type="component" value="Unassembled WGS sequence"/>
</dbReference>